<organism evidence="1">
    <name type="scientific">bioreactor metagenome</name>
    <dbReference type="NCBI Taxonomy" id="1076179"/>
    <lineage>
        <taxon>unclassified sequences</taxon>
        <taxon>metagenomes</taxon>
        <taxon>ecological metagenomes</taxon>
    </lineage>
</organism>
<proteinExistence type="predicted"/>
<protein>
    <recommendedName>
        <fullName evidence="2">Copper amine oxidase-like N-terminal domain-containing protein</fullName>
    </recommendedName>
</protein>
<name>A0A644YHV2_9ZZZZ</name>
<gene>
    <name evidence="1" type="ORF">SDC9_72564</name>
</gene>
<comment type="caution">
    <text evidence="1">The sequence shown here is derived from an EMBL/GenBank/DDBJ whole genome shotgun (WGS) entry which is preliminary data.</text>
</comment>
<reference evidence="1" key="1">
    <citation type="submission" date="2019-08" db="EMBL/GenBank/DDBJ databases">
        <authorList>
            <person name="Kucharzyk K."/>
            <person name="Murdoch R.W."/>
            <person name="Higgins S."/>
            <person name="Loffler F."/>
        </authorList>
    </citation>
    <scope>NUCLEOTIDE SEQUENCE</scope>
</reference>
<dbReference type="EMBL" id="VSSQ01004641">
    <property type="protein sequence ID" value="MPM26063.1"/>
    <property type="molecule type" value="Genomic_DNA"/>
</dbReference>
<evidence type="ECO:0000313" key="1">
    <source>
        <dbReference type="EMBL" id="MPM26063.1"/>
    </source>
</evidence>
<evidence type="ECO:0008006" key="2">
    <source>
        <dbReference type="Google" id="ProtNLM"/>
    </source>
</evidence>
<dbReference type="AlphaFoldDB" id="A0A644YHV2"/>
<sequence length="320" mass="36548">MKIFKITIIAAIMAFTLSAAAYGAELTDSRIMPKTVVYVSNDGGATKYTGVDSFSDSGSTYYKLRDISNILGISVDLNLDGLKSINFDDYNYYKIRDLAERSDFSCVWDERTSTIRLDNRYSYSAENKLGKAKAEGQVAVKESIVNGYMSLMNGDKVNHHPVIDADVTYFADSKDYYEITQYIKTNIDNDFNLNNYWVNEIYDNPCGLNELYLHYKVIDIPSDYYYAVKVVNNSVFLITEVGKINDDIYTVNLVKPEITDEQLKALAIKADALSSEKNTVDEQKITKRFIMESIEFKYEVETVYKDNEGLYFCELFTYEG</sequence>
<accession>A0A644YHV2</accession>